<reference evidence="2 3" key="1">
    <citation type="journal article" date="2023" name="IMA Fungus">
        <title>Comparative genomic study of the Penicillium genus elucidates a diverse pangenome and 15 lateral gene transfer events.</title>
        <authorList>
            <person name="Petersen C."/>
            <person name="Sorensen T."/>
            <person name="Nielsen M.R."/>
            <person name="Sondergaard T.E."/>
            <person name="Sorensen J.L."/>
            <person name="Fitzpatrick D.A."/>
            <person name="Frisvad J.C."/>
            <person name="Nielsen K.L."/>
        </authorList>
    </citation>
    <scope>NUCLEOTIDE SEQUENCE [LARGE SCALE GENOMIC DNA]</scope>
    <source>
        <strain evidence="2 3">IBT 35679</strain>
    </source>
</reference>
<proteinExistence type="predicted"/>
<keyword evidence="3" id="KW-1185">Reference proteome</keyword>
<feature type="region of interest" description="Disordered" evidence="1">
    <location>
        <begin position="1"/>
        <end position="34"/>
    </location>
</feature>
<evidence type="ECO:0000256" key="1">
    <source>
        <dbReference type="SAM" id="MobiDB-lite"/>
    </source>
</evidence>
<name>A0AAD6D0C2_9EURO</name>
<dbReference type="EMBL" id="JAQIZZ010000004">
    <property type="protein sequence ID" value="KAJ5544031.1"/>
    <property type="molecule type" value="Genomic_DNA"/>
</dbReference>
<organism evidence="2 3">
    <name type="scientific">Penicillium frequentans</name>
    <dbReference type="NCBI Taxonomy" id="3151616"/>
    <lineage>
        <taxon>Eukaryota</taxon>
        <taxon>Fungi</taxon>
        <taxon>Dikarya</taxon>
        <taxon>Ascomycota</taxon>
        <taxon>Pezizomycotina</taxon>
        <taxon>Eurotiomycetes</taxon>
        <taxon>Eurotiomycetidae</taxon>
        <taxon>Eurotiales</taxon>
        <taxon>Aspergillaceae</taxon>
        <taxon>Penicillium</taxon>
    </lineage>
</organism>
<accession>A0AAD6D0C2</accession>
<protein>
    <submittedName>
        <fullName evidence="2">Uncharacterized protein</fullName>
    </submittedName>
</protein>
<evidence type="ECO:0000313" key="2">
    <source>
        <dbReference type="EMBL" id="KAJ5544031.1"/>
    </source>
</evidence>
<sequence>MDAPSSTPDQGKEGEQQATELPIVWEKDNSQESSDQLQCYLLRNRKQKQDIIWRPSPFNPS</sequence>
<gene>
    <name evidence="2" type="ORF">N7494_005310</name>
</gene>
<dbReference type="AlphaFoldDB" id="A0AAD6D0C2"/>
<dbReference type="Proteomes" id="UP001220324">
    <property type="component" value="Unassembled WGS sequence"/>
</dbReference>
<comment type="caution">
    <text evidence="2">The sequence shown here is derived from an EMBL/GenBank/DDBJ whole genome shotgun (WGS) entry which is preliminary data.</text>
</comment>
<evidence type="ECO:0000313" key="3">
    <source>
        <dbReference type="Proteomes" id="UP001220324"/>
    </source>
</evidence>